<evidence type="ECO:0008006" key="3">
    <source>
        <dbReference type="Google" id="ProtNLM"/>
    </source>
</evidence>
<evidence type="ECO:0000313" key="2">
    <source>
        <dbReference type="Proteomes" id="UP000034543"/>
    </source>
</evidence>
<dbReference type="EMBL" id="LCFB01000012">
    <property type="protein sequence ID" value="KKS84922.1"/>
    <property type="molecule type" value="Genomic_DNA"/>
</dbReference>
<gene>
    <name evidence="1" type="ORF">UV59_C0012G0015</name>
</gene>
<sequence>MAKETQESGQLSAILKQAQQLQIQGEWQKSTLLAGMVIDVLSPLYIELLLVQGLNYRMEKQYATAEQIFNTALVIAEHSGDTEQQILVLGSLMDVTRKNKQFGEAVNYDLKAKDLVTSQTSSENIPTLR</sequence>
<protein>
    <recommendedName>
        <fullName evidence="3">Tetratricopeptide repeat protein</fullName>
    </recommendedName>
</protein>
<dbReference type="Proteomes" id="UP000034543">
    <property type="component" value="Unassembled WGS sequence"/>
</dbReference>
<evidence type="ECO:0000313" key="1">
    <source>
        <dbReference type="EMBL" id="KKS84922.1"/>
    </source>
</evidence>
<proteinExistence type="predicted"/>
<dbReference type="STRING" id="1618436.UV59_C0012G0015"/>
<accession>A0A0G1CHC4</accession>
<comment type="caution">
    <text evidence="1">The sequence shown here is derived from an EMBL/GenBank/DDBJ whole genome shotgun (WGS) entry which is preliminary data.</text>
</comment>
<organism evidence="1 2">
    <name type="scientific">Candidatus Gottesmanbacteria bacterium GW2011_GWA1_43_11</name>
    <dbReference type="NCBI Taxonomy" id="1618436"/>
    <lineage>
        <taxon>Bacteria</taxon>
        <taxon>Candidatus Gottesmaniibacteriota</taxon>
    </lineage>
</organism>
<reference evidence="1 2" key="1">
    <citation type="journal article" date="2015" name="Nature">
        <title>rRNA introns, odd ribosomes, and small enigmatic genomes across a large radiation of phyla.</title>
        <authorList>
            <person name="Brown C.T."/>
            <person name="Hug L.A."/>
            <person name="Thomas B.C."/>
            <person name="Sharon I."/>
            <person name="Castelle C.J."/>
            <person name="Singh A."/>
            <person name="Wilkins M.J."/>
            <person name="Williams K.H."/>
            <person name="Banfield J.F."/>
        </authorList>
    </citation>
    <scope>NUCLEOTIDE SEQUENCE [LARGE SCALE GENOMIC DNA]</scope>
</reference>
<dbReference type="AlphaFoldDB" id="A0A0G1CHC4"/>
<dbReference type="Gene3D" id="1.25.40.10">
    <property type="entry name" value="Tetratricopeptide repeat domain"/>
    <property type="match status" value="1"/>
</dbReference>
<name>A0A0G1CHC4_9BACT</name>
<dbReference type="InterPro" id="IPR011990">
    <property type="entry name" value="TPR-like_helical_dom_sf"/>
</dbReference>
<dbReference type="SUPFAM" id="SSF48452">
    <property type="entry name" value="TPR-like"/>
    <property type="match status" value="1"/>
</dbReference>